<sequence>MQPEIPKNQRHHRFFVTEEFITLKVDDVYFNLPMFILKKHSGNLEKLIVNQTETDPEYFAPLVQGVSVVDLERFLAILFPTEYGQYEATSFDEWASILKVAHDWEFESIVKLALEKIEPVSSPVDKIVLGKAYDIPEWAIEARVLLCRREEPITIEEASRMGMEEVVNISQARHHIRSSEIRPGVQDSTIQSLLSVERHDEKSETAAEVTSQETQSGSTTAVAESPAEGKPVLKDPRLDRTFELRKQIKSLKNRLIELNGRGDGDVAQLDSGLLAEESEDVELQLEEVEEEYLQLYEGIRPEKLLDSANNTFLTIERSLTAESRVLSKLTACLHPDIRATLALWIKFPLLNTEHGRRKRPQRIVLDFLERHDIKYVHTTSATTIKVSMIL</sequence>
<evidence type="ECO:0000313" key="1">
    <source>
        <dbReference type="EMBL" id="TFK64822.1"/>
    </source>
</evidence>
<gene>
    <name evidence="1" type="ORF">BDN72DRAFT_846232</name>
</gene>
<organism evidence="1 2">
    <name type="scientific">Pluteus cervinus</name>
    <dbReference type="NCBI Taxonomy" id="181527"/>
    <lineage>
        <taxon>Eukaryota</taxon>
        <taxon>Fungi</taxon>
        <taxon>Dikarya</taxon>
        <taxon>Basidiomycota</taxon>
        <taxon>Agaricomycotina</taxon>
        <taxon>Agaricomycetes</taxon>
        <taxon>Agaricomycetidae</taxon>
        <taxon>Agaricales</taxon>
        <taxon>Pluteineae</taxon>
        <taxon>Pluteaceae</taxon>
        <taxon>Pluteus</taxon>
    </lineage>
</organism>
<reference evidence="1 2" key="1">
    <citation type="journal article" date="2019" name="Nat. Ecol. Evol.">
        <title>Megaphylogeny resolves global patterns of mushroom evolution.</title>
        <authorList>
            <person name="Varga T."/>
            <person name="Krizsan K."/>
            <person name="Foldi C."/>
            <person name="Dima B."/>
            <person name="Sanchez-Garcia M."/>
            <person name="Sanchez-Ramirez S."/>
            <person name="Szollosi G.J."/>
            <person name="Szarkandi J.G."/>
            <person name="Papp V."/>
            <person name="Albert L."/>
            <person name="Andreopoulos W."/>
            <person name="Angelini C."/>
            <person name="Antonin V."/>
            <person name="Barry K.W."/>
            <person name="Bougher N.L."/>
            <person name="Buchanan P."/>
            <person name="Buyck B."/>
            <person name="Bense V."/>
            <person name="Catcheside P."/>
            <person name="Chovatia M."/>
            <person name="Cooper J."/>
            <person name="Damon W."/>
            <person name="Desjardin D."/>
            <person name="Finy P."/>
            <person name="Geml J."/>
            <person name="Haridas S."/>
            <person name="Hughes K."/>
            <person name="Justo A."/>
            <person name="Karasinski D."/>
            <person name="Kautmanova I."/>
            <person name="Kiss B."/>
            <person name="Kocsube S."/>
            <person name="Kotiranta H."/>
            <person name="LaButti K.M."/>
            <person name="Lechner B.E."/>
            <person name="Liimatainen K."/>
            <person name="Lipzen A."/>
            <person name="Lukacs Z."/>
            <person name="Mihaltcheva S."/>
            <person name="Morgado L.N."/>
            <person name="Niskanen T."/>
            <person name="Noordeloos M.E."/>
            <person name="Ohm R.A."/>
            <person name="Ortiz-Santana B."/>
            <person name="Ovrebo C."/>
            <person name="Racz N."/>
            <person name="Riley R."/>
            <person name="Savchenko A."/>
            <person name="Shiryaev A."/>
            <person name="Soop K."/>
            <person name="Spirin V."/>
            <person name="Szebenyi C."/>
            <person name="Tomsovsky M."/>
            <person name="Tulloss R.E."/>
            <person name="Uehling J."/>
            <person name="Grigoriev I.V."/>
            <person name="Vagvolgyi C."/>
            <person name="Papp T."/>
            <person name="Martin F.M."/>
            <person name="Miettinen O."/>
            <person name="Hibbett D.S."/>
            <person name="Nagy L.G."/>
        </authorList>
    </citation>
    <scope>NUCLEOTIDE SEQUENCE [LARGE SCALE GENOMIC DNA]</scope>
    <source>
        <strain evidence="1 2">NL-1719</strain>
    </source>
</reference>
<name>A0ACD3AIY7_9AGAR</name>
<dbReference type="Proteomes" id="UP000308600">
    <property type="component" value="Unassembled WGS sequence"/>
</dbReference>
<keyword evidence="2" id="KW-1185">Reference proteome</keyword>
<accession>A0ACD3AIY7</accession>
<dbReference type="EMBL" id="ML208459">
    <property type="protein sequence ID" value="TFK64822.1"/>
    <property type="molecule type" value="Genomic_DNA"/>
</dbReference>
<evidence type="ECO:0000313" key="2">
    <source>
        <dbReference type="Proteomes" id="UP000308600"/>
    </source>
</evidence>
<proteinExistence type="predicted"/>
<protein>
    <submittedName>
        <fullName evidence="1">Uncharacterized protein</fullName>
    </submittedName>
</protein>